<dbReference type="Proteomes" id="UP001279734">
    <property type="component" value="Unassembled WGS sequence"/>
</dbReference>
<dbReference type="EMBL" id="BSYO01000007">
    <property type="protein sequence ID" value="GMH07165.1"/>
    <property type="molecule type" value="Genomic_DNA"/>
</dbReference>
<organism evidence="1 2">
    <name type="scientific">Nepenthes gracilis</name>
    <name type="common">Slender pitcher plant</name>
    <dbReference type="NCBI Taxonomy" id="150966"/>
    <lineage>
        <taxon>Eukaryota</taxon>
        <taxon>Viridiplantae</taxon>
        <taxon>Streptophyta</taxon>
        <taxon>Embryophyta</taxon>
        <taxon>Tracheophyta</taxon>
        <taxon>Spermatophyta</taxon>
        <taxon>Magnoliopsida</taxon>
        <taxon>eudicotyledons</taxon>
        <taxon>Gunneridae</taxon>
        <taxon>Pentapetalae</taxon>
        <taxon>Caryophyllales</taxon>
        <taxon>Nepenthaceae</taxon>
        <taxon>Nepenthes</taxon>
    </lineage>
</organism>
<gene>
    <name evidence="1" type="ORF">Nepgr_009005</name>
</gene>
<comment type="caution">
    <text evidence="1">The sequence shown here is derived from an EMBL/GenBank/DDBJ whole genome shotgun (WGS) entry which is preliminary data.</text>
</comment>
<dbReference type="Gene3D" id="1.20.1110.10">
    <property type="entry name" value="Calcium-transporting ATPase, transmembrane domain"/>
    <property type="match status" value="1"/>
</dbReference>
<name>A0AAD3SA50_NEPGR</name>
<keyword evidence="2" id="KW-1185">Reference proteome</keyword>
<proteinExistence type="predicted"/>
<evidence type="ECO:0000313" key="2">
    <source>
        <dbReference type="Proteomes" id="UP001279734"/>
    </source>
</evidence>
<dbReference type="Gene3D" id="2.70.150.10">
    <property type="entry name" value="Calcium-transporting ATPase, cytoplasmic transduction domain A"/>
    <property type="match status" value="1"/>
</dbReference>
<evidence type="ECO:0000313" key="1">
    <source>
        <dbReference type="EMBL" id="GMH07165.1"/>
    </source>
</evidence>
<sequence>MGCNVPATMRVIALIRNPLRVDPVILTGTIVVAGCARTVVIGVGSSTAMGSICDSMLRSKDEVTPLTNKLDEIGTFLSQTSSVASGFKWRSRRKVVDWLTFMLCKQQLHELTKCDSNKVIGSSVMPFSGSNQENKFKQPYSDILWLGNAWACRKQLKHYLAFCKSRTTIAIQSFVFVMAKEGSEYDVYFEDMYEDKRAHAFLKLTIKAFNADTNVVRGTKRTRNFGEQQGFLKVLKVDEKIELLSKTVASEAASLVDSSYEVGPPVFAWWSDGWWEGILVGVSNGENLFLNVLRQNLRVFRDWTGSQQIDEFAKKVYLRDDMLTTSGEIKFEQSSMQG</sequence>
<accession>A0AAD3SA50</accession>
<reference evidence="1" key="1">
    <citation type="submission" date="2023-05" db="EMBL/GenBank/DDBJ databases">
        <title>Nepenthes gracilis genome sequencing.</title>
        <authorList>
            <person name="Fukushima K."/>
        </authorList>
    </citation>
    <scope>NUCLEOTIDE SEQUENCE</scope>
    <source>
        <strain evidence="1">SING2019-196</strain>
    </source>
</reference>
<dbReference type="AlphaFoldDB" id="A0AAD3SA50"/>
<protein>
    <submittedName>
        <fullName evidence="1">Uncharacterized protein</fullName>
    </submittedName>
</protein>